<organism evidence="2">
    <name type="scientific">viral metagenome</name>
    <dbReference type="NCBI Taxonomy" id="1070528"/>
    <lineage>
        <taxon>unclassified sequences</taxon>
        <taxon>metagenomes</taxon>
        <taxon>organismal metagenomes</taxon>
    </lineage>
</organism>
<keyword evidence="1" id="KW-0472">Membrane</keyword>
<keyword evidence="1" id="KW-0812">Transmembrane</keyword>
<proteinExistence type="predicted"/>
<accession>A0A6C0I683</accession>
<dbReference type="EMBL" id="MN740116">
    <property type="protein sequence ID" value="QHT88414.1"/>
    <property type="molecule type" value="Genomic_DNA"/>
</dbReference>
<name>A0A6C0I683_9ZZZZ</name>
<keyword evidence="1" id="KW-1133">Transmembrane helix</keyword>
<evidence type="ECO:0000313" key="2">
    <source>
        <dbReference type="EMBL" id="QHT88414.1"/>
    </source>
</evidence>
<protein>
    <submittedName>
        <fullName evidence="2">Uncharacterized protein</fullName>
    </submittedName>
</protein>
<reference evidence="2" key="1">
    <citation type="journal article" date="2020" name="Nature">
        <title>Giant virus diversity and host interactions through global metagenomics.</title>
        <authorList>
            <person name="Schulz F."/>
            <person name="Roux S."/>
            <person name="Paez-Espino D."/>
            <person name="Jungbluth S."/>
            <person name="Walsh D.A."/>
            <person name="Denef V.J."/>
            <person name="McMahon K.D."/>
            <person name="Konstantinidis K.T."/>
            <person name="Eloe-Fadrosh E.A."/>
            <person name="Kyrpides N.C."/>
            <person name="Woyke T."/>
        </authorList>
    </citation>
    <scope>NUCLEOTIDE SEQUENCE</scope>
    <source>
        <strain evidence="2">GVMAG-M-3300023184-50</strain>
    </source>
</reference>
<feature type="transmembrane region" description="Helical" evidence="1">
    <location>
        <begin position="44"/>
        <end position="71"/>
    </location>
</feature>
<sequence length="150" mass="16441">MIANPKDLTLAMALLALAVVPLLVGMPSTILNITETSPLLVKGVWVLVIMGLLYQHLTLTALVLISLGLIVRYEVFGSYVFSHDGILAEYAAAQKKDPRFDKNRNVDLLMAENKLVSDPARWLDPGRKKGPLLLYPPTPEQLSLIGNNGH</sequence>
<dbReference type="AlphaFoldDB" id="A0A6C0I683"/>
<evidence type="ECO:0000256" key="1">
    <source>
        <dbReference type="SAM" id="Phobius"/>
    </source>
</evidence>